<dbReference type="RefSeq" id="XP_018997337.1">
    <property type="nucleotide sequence ID" value="XM_019134910.1"/>
</dbReference>
<dbReference type="InterPro" id="IPR006993">
    <property type="entry name" value="Glut_rich_SH3-bd"/>
</dbReference>
<dbReference type="AlphaFoldDB" id="A0A1E3I499"/>
<feature type="compositionally biased region" description="Basic and acidic residues" evidence="2">
    <location>
        <begin position="164"/>
        <end position="201"/>
    </location>
</feature>
<dbReference type="InterPro" id="IPR036249">
    <property type="entry name" value="Thioredoxin-like_sf"/>
</dbReference>
<comment type="similarity">
    <text evidence="1">Belongs to the SH3BGR family.</text>
</comment>
<feature type="compositionally biased region" description="Basic and acidic residues" evidence="2">
    <location>
        <begin position="280"/>
        <end position="290"/>
    </location>
</feature>
<accession>A0A1E3I499</accession>
<protein>
    <submittedName>
        <fullName evidence="3">Uncharacterized protein</fullName>
    </submittedName>
</protein>
<dbReference type="Pfam" id="PF04908">
    <property type="entry name" value="SH3BGR"/>
    <property type="match status" value="1"/>
</dbReference>
<dbReference type="Proteomes" id="UP000094065">
    <property type="component" value="Unassembled WGS sequence"/>
</dbReference>
<dbReference type="Gene3D" id="3.40.30.10">
    <property type="entry name" value="Glutaredoxin"/>
    <property type="match status" value="1"/>
</dbReference>
<dbReference type="InterPro" id="IPR051033">
    <property type="entry name" value="SH3BGR"/>
</dbReference>
<dbReference type="STRING" id="1295533.A0A1E3I499"/>
<dbReference type="GO" id="GO:0005737">
    <property type="term" value="C:cytoplasm"/>
    <property type="evidence" value="ECO:0007669"/>
    <property type="project" value="TreeGrafter"/>
</dbReference>
<gene>
    <name evidence="3" type="ORF">L202_01498</name>
</gene>
<keyword evidence="4" id="KW-1185">Reference proteome</keyword>
<feature type="region of interest" description="Disordered" evidence="2">
    <location>
        <begin position="98"/>
        <end position="119"/>
    </location>
</feature>
<dbReference type="SUPFAM" id="SSF52833">
    <property type="entry name" value="Thioredoxin-like"/>
    <property type="match status" value="1"/>
</dbReference>
<dbReference type="PROSITE" id="PS51354">
    <property type="entry name" value="GLUTAREDOXIN_2"/>
    <property type="match status" value="1"/>
</dbReference>
<organism evidence="3 4">
    <name type="scientific">Cryptococcus amylolentus CBS 6039</name>
    <dbReference type="NCBI Taxonomy" id="1295533"/>
    <lineage>
        <taxon>Eukaryota</taxon>
        <taxon>Fungi</taxon>
        <taxon>Dikarya</taxon>
        <taxon>Basidiomycota</taxon>
        <taxon>Agaricomycotina</taxon>
        <taxon>Tremellomycetes</taxon>
        <taxon>Tremellales</taxon>
        <taxon>Cryptococcaceae</taxon>
        <taxon>Cryptococcus</taxon>
    </lineage>
</organism>
<evidence type="ECO:0000256" key="1">
    <source>
        <dbReference type="ARBA" id="ARBA00007764"/>
    </source>
</evidence>
<feature type="region of interest" description="Disordered" evidence="2">
    <location>
        <begin position="160"/>
        <end position="225"/>
    </location>
</feature>
<evidence type="ECO:0000313" key="4">
    <source>
        <dbReference type="Proteomes" id="UP000094065"/>
    </source>
</evidence>
<sequence>MSPPLVTIYTTSLTSAPTVRKHHDLLRSSLKGWEIKYVEHDLVMEEDAKRKWQRAKPTGKVIGLPGYLVGGEWIGTMDDFEEAVETQSLVQFLKQDLDIPDEPAPAPGAAPGTAPKQKSIQEVELEKLMGEMTNDDLDKLMQDLDVGEDAGTMGLRHQVQAEAKNSEEAKPEKEEEKLEKRPEEEEKPLEAKKGEKVEKETTPLAVESTQKPDPKRVSSGKSGYSLEGIIVDAIAGKETVGSSVKLAEEQEEGEKEDPAPLTTKDVESVGTTRGEGGRSVVDEIKEANELEDKEEADITAAKSKSE</sequence>
<evidence type="ECO:0000256" key="2">
    <source>
        <dbReference type="SAM" id="MobiDB-lite"/>
    </source>
</evidence>
<proteinExistence type="inferred from homology"/>
<reference evidence="3 4" key="1">
    <citation type="submission" date="2016-06" db="EMBL/GenBank/DDBJ databases">
        <title>Evolution of pathogenesis and genome organization in the Tremellales.</title>
        <authorList>
            <person name="Cuomo C."/>
            <person name="Litvintseva A."/>
            <person name="Heitman J."/>
            <person name="Chen Y."/>
            <person name="Sun S."/>
            <person name="Springer D."/>
            <person name="Dromer F."/>
            <person name="Young S."/>
            <person name="Zeng Q."/>
            <person name="Chapman S."/>
            <person name="Gujja S."/>
            <person name="Saif S."/>
            <person name="Birren B."/>
        </authorList>
    </citation>
    <scope>NUCLEOTIDE SEQUENCE [LARGE SCALE GENOMIC DNA]</scope>
    <source>
        <strain evidence="3 4">CBS 6039</strain>
    </source>
</reference>
<comment type="caution">
    <text evidence="3">The sequence shown here is derived from an EMBL/GenBank/DDBJ whole genome shotgun (WGS) entry which is preliminary data.</text>
</comment>
<name>A0A1E3I499_9TREE</name>
<feature type="region of interest" description="Disordered" evidence="2">
    <location>
        <begin position="237"/>
        <end position="306"/>
    </location>
</feature>
<dbReference type="PANTHER" id="PTHR12232:SF0">
    <property type="entry name" value="THIOREDOXIN DOMAIN-CONTAINING PROTEIN"/>
    <property type="match status" value="1"/>
</dbReference>
<dbReference type="PANTHER" id="PTHR12232">
    <property type="entry name" value="SH3 DOMAIN-BINDING GLUTAMIC ACID-RICH-LIKE PROTEIN"/>
    <property type="match status" value="1"/>
</dbReference>
<dbReference type="OrthoDB" id="9932926at2759"/>
<dbReference type="GeneID" id="30152807"/>
<dbReference type="EMBL" id="AWGJ01000002">
    <property type="protein sequence ID" value="ODN83337.1"/>
    <property type="molecule type" value="Genomic_DNA"/>
</dbReference>
<evidence type="ECO:0000313" key="3">
    <source>
        <dbReference type="EMBL" id="ODN83337.1"/>
    </source>
</evidence>